<dbReference type="PANTHER" id="PTHR22594:SF36">
    <property type="entry name" value="ASPARAGINE--TRNA LIGASE, CYTOPLASMIC 2"/>
    <property type="match status" value="1"/>
</dbReference>
<keyword evidence="3" id="KW-0175">Coiled coil</keyword>
<evidence type="ECO:0000313" key="5">
    <source>
        <dbReference type="EMBL" id="KAK4268196.1"/>
    </source>
</evidence>
<dbReference type="SUPFAM" id="SSF55681">
    <property type="entry name" value="Class II aaRS and biotin synthetases"/>
    <property type="match status" value="1"/>
</dbReference>
<dbReference type="GO" id="GO:0005739">
    <property type="term" value="C:mitochondrion"/>
    <property type="evidence" value="ECO:0007669"/>
    <property type="project" value="TreeGrafter"/>
</dbReference>
<dbReference type="GO" id="GO:0006421">
    <property type="term" value="P:asparaginyl-tRNA aminoacylation"/>
    <property type="evidence" value="ECO:0007669"/>
    <property type="project" value="TreeGrafter"/>
</dbReference>
<dbReference type="PANTHER" id="PTHR22594">
    <property type="entry name" value="ASPARTYL/LYSYL-TRNA SYNTHETASE"/>
    <property type="match status" value="1"/>
</dbReference>
<keyword evidence="2" id="KW-0030">Aminoacyl-tRNA synthetase</keyword>
<gene>
    <name evidence="5" type="ORF">QN277_024882</name>
</gene>
<organism evidence="5 6">
    <name type="scientific">Acacia crassicarpa</name>
    <name type="common">northern wattle</name>
    <dbReference type="NCBI Taxonomy" id="499986"/>
    <lineage>
        <taxon>Eukaryota</taxon>
        <taxon>Viridiplantae</taxon>
        <taxon>Streptophyta</taxon>
        <taxon>Embryophyta</taxon>
        <taxon>Tracheophyta</taxon>
        <taxon>Spermatophyta</taxon>
        <taxon>Magnoliopsida</taxon>
        <taxon>eudicotyledons</taxon>
        <taxon>Gunneridae</taxon>
        <taxon>Pentapetalae</taxon>
        <taxon>rosids</taxon>
        <taxon>fabids</taxon>
        <taxon>Fabales</taxon>
        <taxon>Fabaceae</taxon>
        <taxon>Caesalpinioideae</taxon>
        <taxon>mimosoid clade</taxon>
        <taxon>Acacieae</taxon>
        <taxon>Acacia</taxon>
    </lineage>
</organism>
<name>A0AAE1MPK0_9FABA</name>
<accession>A0AAE1MPK0</accession>
<evidence type="ECO:0000256" key="2">
    <source>
        <dbReference type="ARBA" id="ARBA00023146"/>
    </source>
</evidence>
<dbReference type="GO" id="GO:0005524">
    <property type="term" value="F:ATP binding"/>
    <property type="evidence" value="ECO:0007669"/>
    <property type="project" value="UniProtKB-KW"/>
</dbReference>
<keyword evidence="6" id="KW-1185">Reference proteome</keyword>
<dbReference type="Gene3D" id="3.30.930.10">
    <property type="entry name" value="Bira Bifunctional Protein, Domain 2"/>
    <property type="match status" value="1"/>
</dbReference>
<proteinExistence type="predicted"/>
<dbReference type="GO" id="GO:0004816">
    <property type="term" value="F:asparagine-tRNA ligase activity"/>
    <property type="evidence" value="ECO:0007669"/>
    <property type="project" value="TreeGrafter"/>
</dbReference>
<sequence>MASQEDPTVPSPSAAITPLAPFNYSNRVLLKTIMERADERSELIGQRVVIGGWVKSSKEEKKSSPIAPSLHQSDKKVDPSKTKDVTSVEIIQSKIPLIRSILEVFGRTGYAPRKKDEPVTPKPTPPQPSTVYLMVADGSGVASLQVVVDSSLASPSKLLPTGTCILVEGALKKPSANLKGKQVIELEADRIFHIGTVDPDKYPLSQKGLPLDMFFSHFRPRTTKVASVMRIRSALSFATHFFFEHNAFFEVQVPIITTSDYEGLGKMFLVTSLEQKADEDKLKTISEIEGVDLETVKAAVREKSNIVENLKRSDSNREALAAAIQDLKKTNELASRLEARGKTKSASSFKAPQVDSSDGFFSCQTYLTASGGLHLETYTCALGNVYSFDLDFKQIKHILQNKLQKCGWSRQKWLLLS</sequence>
<evidence type="ECO:0008006" key="7">
    <source>
        <dbReference type="Google" id="ProtNLM"/>
    </source>
</evidence>
<feature type="region of interest" description="Disordered" evidence="4">
    <location>
        <begin position="61"/>
        <end position="83"/>
    </location>
</feature>
<keyword evidence="2" id="KW-0436">Ligase</keyword>
<feature type="compositionally biased region" description="Basic and acidic residues" evidence="4">
    <location>
        <begin position="72"/>
        <end position="83"/>
    </location>
</feature>
<comment type="caution">
    <text evidence="5">The sequence shown here is derived from an EMBL/GenBank/DDBJ whole genome shotgun (WGS) entry which is preliminary data.</text>
</comment>
<evidence type="ECO:0000256" key="4">
    <source>
        <dbReference type="SAM" id="MobiDB-lite"/>
    </source>
</evidence>
<dbReference type="AlphaFoldDB" id="A0AAE1MPK0"/>
<keyword evidence="1" id="KW-0648">Protein biosynthesis</keyword>
<protein>
    <recommendedName>
        <fullName evidence="7">Asparagine--tRNA ligase</fullName>
    </recommendedName>
</protein>
<dbReference type="InterPro" id="IPR045864">
    <property type="entry name" value="aa-tRNA-synth_II/BPL/LPL"/>
</dbReference>
<reference evidence="5" key="1">
    <citation type="submission" date="2023-10" db="EMBL/GenBank/DDBJ databases">
        <title>Chromosome-level genome of the transformable northern wattle, Acacia crassicarpa.</title>
        <authorList>
            <person name="Massaro I."/>
            <person name="Sinha N.R."/>
            <person name="Poethig S."/>
            <person name="Leichty A.R."/>
        </authorList>
    </citation>
    <scope>NUCLEOTIDE SEQUENCE</scope>
    <source>
        <strain evidence="5">Acra3RX</strain>
        <tissue evidence="5">Leaf</tissue>
    </source>
</reference>
<dbReference type="EMBL" id="JAWXYG010000007">
    <property type="protein sequence ID" value="KAK4268196.1"/>
    <property type="molecule type" value="Genomic_DNA"/>
</dbReference>
<evidence type="ECO:0000256" key="1">
    <source>
        <dbReference type="ARBA" id="ARBA00022917"/>
    </source>
</evidence>
<dbReference type="Proteomes" id="UP001293593">
    <property type="component" value="Unassembled WGS sequence"/>
</dbReference>
<evidence type="ECO:0000256" key="3">
    <source>
        <dbReference type="SAM" id="Coils"/>
    </source>
</evidence>
<evidence type="ECO:0000313" key="6">
    <source>
        <dbReference type="Proteomes" id="UP001293593"/>
    </source>
</evidence>
<feature type="coiled-coil region" evidence="3">
    <location>
        <begin position="310"/>
        <end position="340"/>
    </location>
</feature>